<gene>
    <name evidence="3" type="ORF">AAF712_010250</name>
</gene>
<protein>
    <recommendedName>
        <fullName evidence="5">PIN-like protein</fullName>
    </recommendedName>
</protein>
<comment type="caution">
    <text evidence="3">The sequence shown here is derived from an EMBL/GenBank/DDBJ whole genome shotgun (WGS) entry which is preliminary data.</text>
</comment>
<evidence type="ECO:0000256" key="2">
    <source>
        <dbReference type="SAM" id="Phobius"/>
    </source>
</evidence>
<keyword evidence="4" id="KW-1185">Reference proteome</keyword>
<proteinExistence type="predicted"/>
<name>A0ABR2ZNU2_9AGAR</name>
<keyword evidence="2" id="KW-0812">Transmembrane</keyword>
<dbReference type="Proteomes" id="UP001437256">
    <property type="component" value="Unassembled WGS sequence"/>
</dbReference>
<feature type="transmembrane region" description="Helical" evidence="2">
    <location>
        <begin position="12"/>
        <end position="35"/>
    </location>
</feature>
<keyword evidence="2" id="KW-1133">Transmembrane helix</keyword>
<sequence>MWRPQCPLTKQVVVLQLVADVSSNVILILIPIRLIETLSSRALRRQLTWIFSAAIVTTTVSIPRAVFITQGMEHEGVITGYVQGCVGLTACNLPIMATKLIRIWEDRKKNVGGRSKWISIQFISSSGSARRGAEDTESGARSEAAGSANAVSNTKATTEVNGTAIPTGWLRWDRDLRDEEFPSRPHPRSTRPALTIDLSREHGPYHVELISSPSRPSA</sequence>
<feature type="compositionally biased region" description="Polar residues" evidence="1">
    <location>
        <begin position="151"/>
        <end position="161"/>
    </location>
</feature>
<organism evidence="3 4">
    <name type="scientific">Marasmius tenuissimus</name>
    <dbReference type="NCBI Taxonomy" id="585030"/>
    <lineage>
        <taxon>Eukaryota</taxon>
        <taxon>Fungi</taxon>
        <taxon>Dikarya</taxon>
        <taxon>Basidiomycota</taxon>
        <taxon>Agaricomycotina</taxon>
        <taxon>Agaricomycetes</taxon>
        <taxon>Agaricomycetidae</taxon>
        <taxon>Agaricales</taxon>
        <taxon>Marasmiineae</taxon>
        <taxon>Marasmiaceae</taxon>
        <taxon>Marasmius</taxon>
    </lineage>
</organism>
<feature type="compositionally biased region" description="Low complexity" evidence="1">
    <location>
        <begin position="141"/>
        <end position="150"/>
    </location>
</feature>
<feature type="transmembrane region" description="Helical" evidence="2">
    <location>
        <begin position="47"/>
        <end position="68"/>
    </location>
</feature>
<evidence type="ECO:0008006" key="5">
    <source>
        <dbReference type="Google" id="ProtNLM"/>
    </source>
</evidence>
<evidence type="ECO:0000313" key="4">
    <source>
        <dbReference type="Proteomes" id="UP001437256"/>
    </source>
</evidence>
<reference evidence="3 4" key="1">
    <citation type="submission" date="2024-05" db="EMBL/GenBank/DDBJ databases">
        <title>A draft genome resource for the thread blight pathogen Marasmius tenuissimus strain MS-2.</title>
        <authorList>
            <person name="Yulfo-Soto G.E."/>
            <person name="Baruah I.K."/>
            <person name="Amoako-Attah I."/>
            <person name="Bukari Y."/>
            <person name="Meinhardt L.W."/>
            <person name="Bailey B.A."/>
            <person name="Cohen S.P."/>
        </authorList>
    </citation>
    <scope>NUCLEOTIDE SEQUENCE [LARGE SCALE GENOMIC DNA]</scope>
    <source>
        <strain evidence="3 4">MS-2</strain>
    </source>
</reference>
<feature type="region of interest" description="Disordered" evidence="1">
    <location>
        <begin position="129"/>
        <end position="162"/>
    </location>
</feature>
<feature type="compositionally biased region" description="Basic and acidic residues" evidence="1">
    <location>
        <begin position="131"/>
        <end position="140"/>
    </location>
</feature>
<dbReference type="EMBL" id="JBBXMP010000094">
    <property type="protein sequence ID" value="KAL0062854.1"/>
    <property type="molecule type" value="Genomic_DNA"/>
</dbReference>
<evidence type="ECO:0000313" key="3">
    <source>
        <dbReference type="EMBL" id="KAL0062854.1"/>
    </source>
</evidence>
<feature type="transmembrane region" description="Helical" evidence="2">
    <location>
        <begin position="80"/>
        <end position="101"/>
    </location>
</feature>
<evidence type="ECO:0000256" key="1">
    <source>
        <dbReference type="SAM" id="MobiDB-lite"/>
    </source>
</evidence>
<accession>A0ABR2ZNU2</accession>
<keyword evidence="2" id="KW-0472">Membrane</keyword>